<protein>
    <submittedName>
        <fullName evidence="2">Uncharacterized protein</fullName>
    </submittedName>
</protein>
<reference evidence="2 3" key="1">
    <citation type="submission" date="2019-02" db="EMBL/GenBank/DDBJ databases">
        <title>Genome sequencing of the rare red list fungi Phellinidium pouzarii.</title>
        <authorList>
            <person name="Buettner E."/>
            <person name="Kellner H."/>
        </authorList>
    </citation>
    <scope>NUCLEOTIDE SEQUENCE [LARGE SCALE GENOMIC DNA]</scope>
    <source>
        <strain evidence="2 3">DSM 108285</strain>
    </source>
</reference>
<evidence type="ECO:0000313" key="2">
    <source>
        <dbReference type="EMBL" id="THH04249.1"/>
    </source>
</evidence>
<organism evidence="2 3">
    <name type="scientific">Phellinidium pouzarii</name>
    <dbReference type="NCBI Taxonomy" id="167371"/>
    <lineage>
        <taxon>Eukaryota</taxon>
        <taxon>Fungi</taxon>
        <taxon>Dikarya</taxon>
        <taxon>Basidiomycota</taxon>
        <taxon>Agaricomycotina</taxon>
        <taxon>Agaricomycetes</taxon>
        <taxon>Hymenochaetales</taxon>
        <taxon>Hymenochaetaceae</taxon>
        <taxon>Phellinidium</taxon>
    </lineage>
</organism>
<dbReference type="Proteomes" id="UP000308199">
    <property type="component" value="Unassembled WGS sequence"/>
</dbReference>
<proteinExistence type="predicted"/>
<dbReference type="EMBL" id="SGPK01000362">
    <property type="protein sequence ID" value="THH04249.1"/>
    <property type="molecule type" value="Genomic_DNA"/>
</dbReference>
<feature type="transmembrane region" description="Helical" evidence="1">
    <location>
        <begin position="79"/>
        <end position="100"/>
    </location>
</feature>
<gene>
    <name evidence="2" type="ORF">EW145_g5664</name>
</gene>
<keyword evidence="1" id="KW-0472">Membrane</keyword>
<accession>A0A4S4KZ85</accession>
<dbReference type="AlphaFoldDB" id="A0A4S4KZ85"/>
<comment type="caution">
    <text evidence="2">The sequence shown here is derived from an EMBL/GenBank/DDBJ whole genome shotgun (WGS) entry which is preliminary data.</text>
</comment>
<sequence>MLVFIIPVQIILILRTLALWDQKRGILIFLVAAVLATDITIVVSISLITTSLSFAQRPELRQVLGCFGDLDDLSTSKAIPSWAALMAFDTTVFVLTLIRVESMRRAKKDKSRLLNILFRDGIVFYLIMLASSIANLSLYAGLPIRRRGLIVSLIPLLRTVMSVCTARLLLNLRGAAAAASAHGNGHENWAFGELDASGASDALLAARHGMTSTAVSETATAVEHGKAPAYVLKEDVLQKDSLDGAIHGRPRGVQVHPARFPADIELIDIRPLASAV</sequence>
<keyword evidence="1" id="KW-1133">Transmembrane helix</keyword>
<name>A0A4S4KZ85_9AGAM</name>
<feature type="transmembrane region" description="Helical" evidence="1">
    <location>
        <begin position="25"/>
        <end position="48"/>
    </location>
</feature>
<dbReference type="OrthoDB" id="3354157at2759"/>
<keyword evidence="1" id="KW-0812">Transmembrane</keyword>
<evidence type="ECO:0000256" key="1">
    <source>
        <dbReference type="SAM" id="Phobius"/>
    </source>
</evidence>
<feature type="transmembrane region" description="Helical" evidence="1">
    <location>
        <begin position="121"/>
        <end position="142"/>
    </location>
</feature>
<keyword evidence="3" id="KW-1185">Reference proteome</keyword>
<evidence type="ECO:0000313" key="3">
    <source>
        <dbReference type="Proteomes" id="UP000308199"/>
    </source>
</evidence>